<evidence type="ECO:0000313" key="3">
    <source>
        <dbReference type="Proteomes" id="UP000717634"/>
    </source>
</evidence>
<dbReference type="EMBL" id="JAAVTK010000024">
    <property type="protein sequence ID" value="NKI91849.1"/>
    <property type="molecule type" value="Genomic_DNA"/>
</dbReference>
<keyword evidence="3" id="KW-1185">Reference proteome</keyword>
<protein>
    <submittedName>
        <fullName evidence="2">Uncharacterized protein</fullName>
    </submittedName>
</protein>
<organism evidence="2 3">
    <name type="scientific">Hymenobacter artigasi</name>
    <dbReference type="NCBI Taxonomy" id="2719616"/>
    <lineage>
        <taxon>Bacteria</taxon>
        <taxon>Pseudomonadati</taxon>
        <taxon>Bacteroidota</taxon>
        <taxon>Cytophagia</taxon>
        <taxon>Cytophagales</taxon>
        <taxon>Hymenobacteraceae</taxon>
        <taxon>Hymenobacter</taxon>
    </lineage>
</organism>
<dbReference type="Proteomes" id="UP000717634">
    <property type="component" value="Unassembled WGS sequence"/>
</dbReference>
<name>A0ABX1HNL4_9BACT</name>
<gene>
    <name evidence="2" type="ORF">HBN54_004472</name>
</gene>
<reference evidence="2 3" key="1">
    <citation type="submission" date="2020-03" db="EMBL/GenBank/DDBJ databases">
        <title>Genomic Encyclopedia of Type Strains, Phase IV (KMG-V): Genome sequencing to study the core and pangenomes of soil and plant-associated prokaryotes.</title>
        <authorList>
            <person name="Whitman W."/>
        </authorList>
    </citation>
    <scope>NUCLEOTIDE SEQUENCE [LARGE SCALE GENOMIC DNA]</scope>
    <source>
        <strain evidence="2 3">1B</strain>
    </source>
</reference>
<evidence type="ECO:0000313" key="2">
    <source>
        <dbReference type="EMBL" id="NKI91849.1"/>
    </source>
</evidence>
<dbReference type="RefSeq" id="WP_168675396.1">
    <property type="nucleotide sequence ID" value="NZ_JAAVTK010000024.1"/>
</dbReference>
<sequence length="113" mass="12392">MSHALTELKAALQRAVCAEPDSAWKARLAYVTGAYGVEMHAIRPGFAPQVFSTRYLLPMTAEAFAAWLQACLAELANFGDDPSQAAKAARRRSTRPDAEAVRPPLVIRPARRR</sequence>
<proteinExistence type="predicted"/>
<feature type="region of interest" description="Disordered" evidence="1">
    <location>
        <begin position="83"/>
        <end position="113"/>
    </location>
</feature>
<comment type="caution">
    <text evidence="2">The sequence shown here is derived from an EMBL/GenBank/DDBJ whole genome shotgun (WGS) entry which is preliminary data.</text>
</comment>
<evidence type="ECO:0000256" key="1">
    <source>
        <dbReference type="SAM" id="MobiDB-lite"/>
    </source>
</evidence>
<accession>A0ABX1HNL4</accession>